<keyword evidence="6" id="KW-0472">Membrane</keyword>
<dbReference type="Proteomes" id="UP001251528">
    <property type="component" value="Unassembled WGS sequence"/>
</dbReference>
<sequence>MADEGMTEVKSHWELLTRVLPLFQRRIEWKLKDPNNGANQTLIENYTDSIIRSSAIILAEPLLHDDLLAKHREVFIREIRILLSDLEGFILDISSLRLTAQITGESNYTLNCIQHWPRLVKLATPIEPQNRNISSSLGIFIVLEQTLSKIKNLSLCLDRFYEKMEDIARDMIPTDTSSFPTRLFEAMVHHVRPCSKKGGVHTVRLHLRRPVRQGTDSGKLEMSMLLSSCLGQNIWQHVLCSEHPIRAPSNNSPVNICKLTQDLHSEGKVYKICLTEDKLRKVSDFYLPQNTTYSPAPSMLSLDQLLKLGVMKHNSRFSEMDRSVLTYTLAQALSCLYGGPWIQTLWTPENILFGFDAETKMVYNLHQPYISCELSESIPSVGSLDLSHTFPVILSFAKLIVDLHGGFDAECRKLIDTGHLVRALYAHIEDHGSKLPNDAILKRIVESVKLDIDERASSRGSPNLNLGGILKTGSGIEEYKREVNLGYRPIHLHDNKPSPGYASTKTFQFLNETVDHYLQYVKRRDKPIKIAIFDTGIDLGHPDFKQARTKQFTGTHDTNPNPELYGSTQRDRIKEWKNFGADGDSESVEDLHGHGTAVTGIILRLNPNSDTYFARVCEGSESEPSLDAVEKAIRWAIEKEVDIINMSLEFRVSQGKSFEDLEKALKEANRNKIVFAATTNQGLHEEIAWPANNSDLAIGIYPSTDHGKQAADFAASPTMGQDLMIVGERIVSQFTTFEGGGFCYASGASFATPVAAAVGSLVLAFAFQSKCDKNRDGINGEYNLQDLRTTKGMRKVLQEMSVPVGNYRWIPSKMFWHDYEVREMNMDMAYKHAWSKIRTALKS</sequence>
<dbReference type="AlphaFoldDB" id="A0AAJ0CTV4"/>
<dbReference type="GO" id="GO:0006508">
    <property type="term" value="P:proteolysis"/>
    <property type="evidence" value="ECO:0007669"/>
    <property type="project" value="UniProtKB-KW"/>
</dbReference>
<keyword evidence="2 5" id="KW-0645">Protease</keyword>
<evidence type="ECO:0000256" key="2">
    <source>
        <dbReference type="ARBA" id="ARBA00022670"/>
    </source>
</evidence>
<evidence type="ECO:0000256" key="6">
    <source>
        <dbReference type="SAM" id="Phobius"/>
    </source>
</evidence>
<dbReference type="SUPFAM" id="SSF52743">
    <property type="entry name" value="Subtilisin-like"/>
    <property type="match status" value="1"/>
</dbReference>
<dbReference type="Pfam" id="PF24476">
    <property type="entry name" value="DUF7580"/>
    <property type="match status" value="1"/>
</dbReference>
<evidence type="ECO:0000259" key="8">
    <source>
        <dbReference type="Pfam" id="PF24476"/>
    </source>
</evidence>
<dbReference type="GO" id="GO:0004252">
    <property type="term" value="F:serine-type endopeptidase activity"/>
    <property type="evidence" value="ECO:0007669"/>
    <property type="project" value="UniProtKB-UniRule"/>
</dbReference>
<keyword evidence="6" id="KW-1133">Transmembrane helix</keyword>
<feature type="active site" description="Charge relay system" evidence="5">
    <location>
        <position position="594"/>
    </location>
</feature>
<dbReference type="PROSITE" id="PS51892">
    <property type="entry name" value="SUBTILASE"/>
    <property type="match status" value="1"/>
</dbReference>
<name>A0AAJ0CTV4_9HYPO</name>
<dbReference type="PRINTS" id="PR00723">
    <property type="entry name" value="SUBTILISIN"/>
</dbReference>
<evidence type="ECO:0000313" key="10">
    <source>
        <dbReference type="Proteomes" id="UP001251528"/>
    </source>
</evidence>
<accession>A0AAJ0CTV4</accession>
<reference evidence="9" key="1">
    <citation type="submission" date="2023-06" db="EMBL/GenBank/DDBJ databases">
        <title>Conoideocrella luteorostrata (Hypocreales: Clavicipitaceae), a potential biocontrol fungus for elongate hemlock scale in United States Christmas tree production areas.</title>
        <authorList>
            <person name="Barrett H."/>
            <person name="Lovett B."/>
            <person name="Macias A.M."/>
            <person name="Stajich J.E."/>
            <person name="Kasson M.T."/>
        </authorList>
    </citation>
    <scope>NUCLEOTIDE SEQUENCE</scope>
    <source>
        <strain evidence="9">ARSEF 14590</strain>
    </source>
</reference>
<evidence type="ECO:0000256" key="1">
    <source>
        <dbReference type="ARBA" id="ARBA00011073"/>
    </source>
</evidence>
<dbReference type="Gene3D" id="3.40.50.200">
    <property type="entry name" value="Peptidase S8/S53 domain"/>
    <property type="match status" value="1"/>
</dbReference>
<evidence type="ECO:0000313" key="9">
    <source>
        <dbReference type="EMBL" id="KAK2599173.1"/>
    </source>
</evidence>
<evidence type="ECO:0008006" key="11">
    <source>
        <dbReference type="Google" id="ProtNLM"/>
    </source>
</evidence>
<dbReference type="EMBL" id="JASWJB010000088">
    <property type="protein sequence ID" value="KAK2599173.1"/>
    <property type="molecule type" value="Genomic_DNA"/>
</dbReference>
<keyword evidence="3 5" id="KW-0378">Hydrolase</keyword>
<keyword evidence="4 5" id="KW-0720">Serine protease</keyword>
<proteinExistence type="inferred from homology"/>
<dbReference type="Pfam" id="PF00082">
    <property type="entry name" value="Peptidase_S8"/>
    <property type="match status" value="1"/>
</dbReference>
<dbReference type="InterPro" id="IPR015500">
    <property type="entry name" value="Peptidase_S8_subtilisin-rel"/>
</dbReference>
<evidence type="ECO:0000259" key="7">
    <source>
        <dbReference type="Pfam" id="PF00082"/>
    </source>
</evidence>
<keyword evidence="10" id="KW-1185">Reference proteome</keyword>
<evidence type="ECO:0000256" key="3">
    <source>
        <dbReference type="ARBA" id="ARBA00022801"/>
    </source>
</evidence>
<comment type="similarity">
    <text evidence="1 5">Belongs to the peptidase S8 family.</text>
</comment>
<feature type="domain" description="Peptidase S8/S53" evidence="7">
    <location>
        <begin position="526"/>
        <end position="768"/>
    </location>
</feature>
<dbReference type="InterPro" id="IPR056002">
    <property type="entry name" value="DUF7580"/>
</dbReference>
<dbReference type="InterPro" id="IPR036852">
    <property type="entry name" value="Peptidase_S8/S53_dom_sf"/>
</dbReference>
<feature type="transmembrane region" description="Helical" evidence="6">
    <location>
        <begin position="744"/>
        <end position="767"/>
    </location>
</feature>
<evidence type="ECO:0000256" key="5">
    <source>
        <dbReference type="PROSITE-ProRule" id="PRU01240"/>
    </source>
</evidence>
<dbReference type="InterPro" id="IPR000209">
    <property type="entry name" value="Peptidase_S8/S53_dom"/>
</dbReference>
<feature type="active site" description="Charge relay system" evidence="5">
    <location>
        <position position="749"/>
    </location>
</feature>
<feature type="active site" description="Charge relay system" evidence="5">
    <location>
        <position position="534"/>
    </location>
</feature>
<gene>
    <name evidence="9" type="ORF">QQS21_005363</name>
</gene>
<evidence type="ECO:0000256" key="4">
    <source>
        <dbReference type="ARBA" id="ARBA00022825"/>
    </source>
</evidence>
<dbReference type="PANTHER" id="PTHR43806:SF11">
    <property type="entry name" value="CEREVISIN-RELATED"/>
    <property type="match status" value="1"/>
</dbReference>
<keyword evidence="6" id="KW-0812">Transmembrane</keyword>
<dbReference type="InterPro" id="IPR050131">
    <property type="entry name" value="Peptidase_S8_subtilisin-like"/>
</dbReference>
<dbReference type="PANTHER" id="PTHR43806">
    <property type="entry name" value="PEPTIDASE S8"/>
    <property type="match status" value="1"/>
</dbReference>
<protein>
    <recommendedName>
        <fullName evidence="11">Peptidase S8/S53 domain-containing protein</fullName>
    </recommendedName>
</protein>
<feature type="domain" description="DUF7580" evidence="8">
    <location>
        <begin position="181"/>
        <end position="406"/>
    </location>
</feature>
<comment type="caution">
    <text evidence="9">The sequence shown here is derived from an EMBL/GenBank/DDBJ whole genome shotgun (WGS) entry which is preliminary data.</text>
</comment>
<dbReference type="CDD" id="cd00306">
    <property type="entry name" value="Peptidases_S8_S53"/>
    <property type="match status" value="1"/>
</dbReference>
<organism evidence="9 10">
    <name type="scientific">Conoideocrella luteorostrata</name>
    <dbReference type="NCBI Taxonomy" id="1105319"/>
    <lineage>
        <taxon>Eukaryota</taxon>
        <taxon>Fungi</taxon>
        <taxon>Dikarya</taxon>
        <taxon>Ascomycota</taxon>
        <taxon>Pezizomycotina</taxon>
        <taxon>Sordariomycetes</taxon>
        <taxon>Hypocreomycetidae</taxon>
        <taxon>Hypocreales</taxon>
        <taxon>Clavicipitaceae</taxon>
        <taxon>Conoideocrella</taxon>
    </lineage>
</organism>